<dbReference type="AlphaFoldDB" id="A0AAP5H550"/>
<accession>A0AAP5H550</accession>
<dbReference type="Pfam" id="PF01547">
    <property type="entry name" value="SBP_bac_1"/>
    <property type="match status" value="1"/>
</dbReference>
<dbReference type="InterPro" id="IPR050490">
    <property type="entry name" value="Bact_solute-bd_prot1"/>
</dbReference>
<dbReference type="GO" id="GO:0055085">
    <property type="term" value="P:transmembrane transport"/>
    <property type="evidence" value="ECO:0007669"/>
    <property type="project" value="InterPro"/>
</dbReference>
<evidence type="ECO:0000256" key="2">
    <source>
        <dbReference type="ARBA" id="ARBA00022448"/>
    </source>
</evidence>
<keyword evidence="3 4" id="KW-0732">Signal</keyword>
<feature type="chain" id="PRO_5043040344" evidence="4">
    <location>
        <begin position="27"/>
        <end position="429"/>
    </location>
</feature>
<reference evidence="5" key="1">
    <citation type="submission" date="2023-07" db="EMBL/GenBank/DDBJ databases">
        <title>Sorghum-associated microbial communities from plants grown in Nebraska, USA.</title>
        <authorList>
            <person name="Schachtman D."/>
        </authorList>
    </citation>
    <scope>NUCLEOTIDE SEQUENCE</scope>
    <source>
        <strain evidence="5">BE80</strain>
    </source>
</reference>
<comment type="similarity">
    <text evidence="1">Belongs to the bacterial solute-binding protein 1 family.</text>
</comment>
<dbReference type="Proteomes" id="UP001254832">
    <property type="component" value="Unassembled WGS sequence"/>
</dbReference>
<gene>
    <name evidence="5" type="ORF">J2W91_003670</name>
</gene>
<organism evidence="5 6">
    <name type="scientific">Paenibacillus amylolyticus</name>
    <dbReference type="NCBI Taxonomy" id="1451"/>
    <lineage>
        <taxon>Bacteria</taxon>
        <taxon>Bacillati</taxon>
        <taxon>Bacillota</taxon>
        <taxon>Bacilli</taxon>
        <taxon>Bacillales</taxon>
        <taxon>Paenibacillaceae</taxon>
        <taxon>Paenibacillus</taxon>
    </lineage>
</organism>
<protein>
    <submittedName>
        <fullName evidence="5">Multiple sugar transport system substrate-binding protein</fullName>
    </submittedName>
</protein>
<keyword evidence="5" id="KW-0762">Sugar transport</keyword>
<dbReference type="PANTHER" id="PTHR43649">
    <property type="entry name" value="ARABINOSE-BINDING PROTEIN-RELATED"/>
    <property type="match status" value="1"/>
</dbReference>
<evidence type="ECO:0000256" key="4">
    <source>
        <dbReference type="SAM" id="SignalP"/>
    </source>
</evidence>
<dbReference type="PANTHER" id="PTHR43649:SF11">
    <property type="entry name" value="ABC TRANSPORTER SUBSTRATE-BINDING PROTEIN YESO-RELATED"/>
    <property type="match status" value="1"/>
</dbReference>
<dbReference type="SUPFAM" id="SSF53850">
    <property type="entry name" value="Periplasmic binding protein-like II"/>
    <property type="match status" value="1"/>
</dbReference>
<evidence type="ECO:0000313" key="6">
    <source>
        <dbReference type="Proteomes" id="UP001254832"/>
    </source>
</evidence>
<keyword evidence="2" id="KW-0813">Transport</keyword>
<dbReference type="InterPro" id="IPR006061">
    <property type="entry name" value="SBP_1_CS"/>
</dbReference>
<dbReference type="RefSeq" id="WP_056696512.1">
    <property type="nucleotide sequence ID" value="NZ_JAVDTR010000010.1"/>
</dbReference>
<proteinExistence type="inferred from homology"/>
<evidence type="ECO:0000256" key="3">
    <source>
        <dbReference type="ARBA" id="ARBA00022729"/>
    </source>
</evidence>
<evidence type="ECO:0000256" key="1">
    <source>
        <dbReference type="ARBA" id="ARBA00008520"/>
    </source>
</evidence>
<comment type="caution">
    <text evidence="5">The sequence shown here is derived from an EMBL/GenBank/DDBJ whole genome shotgun (WGS) entry which is preliminary data.</text>
</comment>
<dbReference type="Gene3D" id="3.40.190.10">
    <property type="entry name" value="Periplasmic binding protein-like II"/>
    <property type="match status" value="2"/>
</dbReference>
<dbReference type="PROSITE" id="PS51257">
    <property type="entry name" value="PROKAR_LIPOPROTEIN"/>
    <property type="match status" value="1"/>
</dbReference>
<sequence>MVIKGKRWLKTLTIGVLAAVMVTGCAGGSNSGASEGQGNGTLKMMWWGSDARHEATKKAIELYTSKHTDVKLTTEFTSWDGYWQKLPTLAASSSLPDILQMDAAYIQGYAKRGQLADLSDLDLSGIVDEKVLENIKIDGKLYGVPLSYNGAGLVYDKVTLEKYGIKLPFNNWTWDDFFAYAKEARSKLPEDKYPIDDLRNIWEFYQFYQTAKGKGPIFQDGKFNLDKDTFFEFNNIYADFQKEGVVPPADQQLAFKENDPQLDSLGSGKVMLRTASVGSASAIEALKPGQLAVNSNPIGESGGGWAQSTIFFSVSANSKNVEQAKEFIKWFISDPEAGQTLGMTRGIPIDDEVYASLEPNLTDGERFGKELLDVAKPKALPFYPAPAGAEDFTATYKSEMESVMFGQVTLDAAYDVLVEKGKQAESKIK</sequence>
<dbReference type="InterPro" id="IPR006059">
    <property type="entry name" value="SBP"/>
</dbReference>
<dbReference type="EMBL" id="JAVDTR010000010">
    <property type="protein sequence ID" value="MDR6725171.1"/>
    <property type="molecule type" value="Genomic_DNA"/>
</dbReference>
<dbReference type="PROSITE" id="PS01037">
    <property type="entry name" value="SBP_BACTERIAL_1"/>
    <property type="match status" value="1"/>
</dbReference>
<name>A0AAP5H550_PAEAM</name>
<feature type="signal peptide" evidence="4">
    <location>
        <begin position="1"/>
        <end position="26"/>
    </location>
</feature>
<evidence type="ECO:0000313" key="5">
    <source>
        <dbReference type="EMBL" id="MDR6725171.1"/>
    </source>
</evidence>